<accession>A0A540X923</accession>
<protein>
    <recommendedName>
        <fullName evidence="4">Lipoprotein</fullName>
    </recommendedName>
</protein>
<dbReference type="Proteomes" id="UP000315369">
    <property type="component" value="Unassembled WGS sequence"/>
</dbReference>
<keyword evidence="3" id="KW-1185">Reference proteome</keyword>
<gene>
    <name evidence="2" type="ORF">FJV41_01535</name>
</gene>
<feature type="signal peptide" evidence="1">
    <location>
        <begin position="1"/>
        <end position="18"/>
    </location>
</feature>
<organism evidence="2 3">
    <name type="scientific">Myxococcus llanfairpwllgwyngyllgogerychwyrndrobwllllantysiliogogogochensis</name>
    <dbReference type="NCBI Taxonomy" id="2590453"/>
    <lineage>
        <taxon>Bacteria</taxon>
        <taxon>Pseudomonadati</taxon>
        <taxon>Myxococcota</taxon>
        <taxon>Myxococcia</taxon>
        <taxon>Myxococcales</taxon>
        <taxon>Cystobacterineae</taxon>
        <taxon>Myxococcaceae</taxon>
        <taxon>Myxococcus</taxon>
    </lineage>
</organism>
<keyword evidence="1" id="KW-0732">Signal</keyword>
<dbReference type="RefSeq" id="WP_141640583.1">
    <property type="nucleotide sequence ID" value="NZ_VIFM01000004.1"/>
</dbReference>
<name>A0A540X923_9BACT</name>
<evidence type="ECO:0000313" key="2">
    <source>
        <dbReference type="EMBL" id="TQF17679.1"/>
    </source>
</evidence>
<evidence type="ECO:0000256" key="1">
    <source>
        <dbReference type="SAM" id="SignalP"/>
    </source>
</evidence>
<dbReference type="EMBL" id="VIFM01000004">
    <property type="protein sequence ID" value="TQF17679.1"/>
    <property type="molecule type" value="Genomic_DNA"/>
</dbReference>
<dbReference type="PROSITE" id="PS51257">
    <property type="entry name" value="PROKAR_LIPOPROTEIN"/>
    <property type="match status" value="1"/>
</dbReference>
<dbReference type="OrthoDB" id="5522303at2"/>
<proteinExistence type="predicted"/>
<evidence type="ECO:0008006" key="4">
    <source>
        <dbReference type="Google" id="ProtNLM"/>
    </source>
</evidence>
<comment type="caution">
    <text evidence="2">The sequence shown here is derived from an EMBL/GenBank/DDBJ whole genome shotgun (WGS) entry which is preliminary data.</text>
</comment>
<feature type="chain" id="PRO_5022194685" description="Lipoprotein" evidence="1">
    <location>
        <begin position="19"/>
        <end position="110"/>
    </location>
</feature>
<dbReference type="AlphaFoldDB" id="A0A540X923"/>
<evidence type="ECO:0000313" key="3">
    <source>
        <dbReference type="Proteomes" id="UP000315369"/>
    </source>
</evidence>
<sequence>MKSTLSGFAVLAAGFLMACGGESPPLSEQPVPSTVLEGAPTEGTAGEVSAQACVQLYRPRYSAWYSSLPYSEEGLVASCYTNDDCTTECSGSGDGPYASHSGFFYCTYCP</sequence>
<reference evidence="2 3" key="1">
    <citation type="submission" date="2019-06" db="EMBL/GenBank/DDBJ databases">
        <authorList>
            <person name="Livingstone P."/>
            <person name="Whitworth D."/>
        </authorList>
    </citation>
    <scope>NUCLEOTIDE SEQUENCE [LARGE SCALE GENOMIC DNA]</scope>
    <source>
        <strain evidence="2 3">AM401</strain>
    </source>
</reference>